<keyword evidence="2" id="KW-1185">Reference proteome</keyword>
<dbReference type="Pfam" id="PF01402">
    <property type="entry name" value="RHH_1"/>
    <property type="match status" value="1"/>
</dbReference>
<dbReference type="EMBL" id="CP020715">
    <property type="protein sequence ID" value="ARJ06985.1"/>
    <property type="molecule type" value="Genomic_DNA"/>
</dbReference>
<accession>A0A1X9LP47</accession>
<reference evidence="1 2" key="1">
    <citation type="submission" date="2017-04" db="EMBL/GenBank/DDBJ databases">
        <authorList>
            <person name="Afonso C.L."/>
            <person name="Miller P.J."/>
            <person name="Scott M.A."/>
            <person name="Spackman E."/>
            <person name="Goraichik I."/>
            <person name="Dimitrov K.M."/>
            <person name="Suarez D.L."/>
            <person name="Swayne D.E."/>
        </authorList>
    </citation>
    <scope>NUCLEOTIDE SEQUENCE [LARGE SCALE GENOMIC DNA]</scope>
    <source>
        <strain evidence="2">XA(T)</strain>
    </source>
</reference>
<gene>
    <name evidence="1" type="ORF">B5808_18465</name>
</gene>
<dbReference type="Proteomes" id="UP000192775">
    <property type="component" value="Chromosome"/>
</dbReference>
<dbReference type="RefSeq" id="WP_085021123.1">
    <property type="nucleotide sequence ID" value="NZ_BMHD01000001.1"/>
</dbReference>
<dbReference type="GO" id="GO:0006355">
    <property type="term" value="P:regulation of DNA-templated transcription"/>
    <property type="evidence" value="ECO:0007669"/>
    <property type="project" value="InterPro"/>
</dbReference>
<evidence type="ECO:0000313" key="1">
    <source>
        <dbReference type="EMBL" id="ARJ06985.1"/>
    </source>
</evidence>
<dbReference type="STRING" id="1619308.B5808_18465"/>
<dbReference type="InterPro" id="IPR002145">
    <property type="entry name" value="CopG"/>
</dbReference>
<protein>
    <submittedName>
        <fullName evidence="1">Uncharacterized protein</fullName>
    </submittedName>
</protein>
<dbReference type="SUPFAM" id="SSF47598">
    <property type="entry name" value="Ribbon-helix-helix"/>
    <property type="match status" value="1"/>
</dbReference>
<dbReference type="KEGG" id="cphy:B5808_18465"/>
<organism evidence="1 2">
    <name type="scientific">Cnuibacter physcomitrellae</name>
    <dbReference type="NCBI Taxonomy" id="1619308"/>
    <lineage>
        <taxon>Bacteria</taxon>
        <taxon>Bacillati</taxon>
        <taxon>Actinomycetota</taxon>
        <taxon>Actinomycetes</taxon>
        <taxon>Micrococcales</taxon>
        <taxon>Microbacteriaceae</taxon>
        <taxon>Cnuibacter</taxon>
    </lineage>
</organism>
<evidence type="ECO:0000313" key="2">
    <source>
        <dbReference type="Proteomes" id="UP000192775"/>
    </source>
</evidence>
<dbReference type="AlphaFoldDB" id="A0A1X9LP47"/>
<dbReference type="InterPro" id="IPR010985">
    <property type="entry name" value="Ribbon_hlx_hlx"/>
</dbReference>
<name>A0A1X9LP47_9MICO</name>
<proteinExistence type="predicted"/>
<sequence>MDPNKYVVTENTPIVDGDADLEGNEYRYADGTRITEENTEAYTVERKRAGGRPSLGAARGTSPSVNFRLPAKLREEAEELARREGRGLSVIAREALEQYIVSHRAS</sequence>